<evidence type="ECO:0000313" key="1">
    <source>
        <dbReference type="EMBL" id="KAJ5115297.1"/>
    </source>
</evidence>
<dbReference type="RefSeq" id="XP_056516488.1">
    <property type="nucleotide sequence ID" value="XM_056651638.1"/>
</dbReference>
<comment type="caution">
    <text evidence="1">The sequence shown here is derived from an EMBL/GenBank/DDBJ whole genome shotgun (WGS) entry which is preliminary data.</text>
</comment>
<dbReference type="AlphaFoldDB" id="A0A9W9GBU9"/>
<name>A0A9W9GBU9_9EURO</name>
<sequence>MAKRLVPARLSKSMLHFTDEHLDMDSGKGLGRPSATVDCLMKTRLLEDHRSRSFTGSTSGASASILHDHIADRNHRALFNYKSLQSLGQWSLAKIAP</sequence>
<accession>A0A9W9GBU9</accession>
<reference evidence="1" key="2">
    <citation type="journal article" date="2023" name="IMA Fungus">
        <title>Comparative genomic study of the Penicillium genus elucidates a diverse pangenome and 15 lateral gene transfer events.</title>
        <authorList>
            <person name="Petersen C."/>
            <person name="Sorensen T."/>
            <person name="Nielsen M.R."/>
            <person name="Sondergaard T.E."/>
            <person name="Sorensen J.L."/>
            <person name="Fitzpatrick D.A."/>
            <person name="Frisvad J.C."/>
            <person name="Nielsen K.L."/>
        </authorList>
    </citation>
    <scope>NUCLEOTIDE SEQUENCE</scope>
    <source>
        <strain evidence="1">IBT 34128</strain>
    </source>
</reference>
<evidence type="ECO:0000313" key="2">
    <source>
        <dbReference type="Proteomes" id="UP001141434"/>
    </source>
</evidence>
<organism evidence="1 2">
    <name type="scientific">Penicillium alfredii</name>
    <dbReference type="NCBI Taxonomy" id="1506179"/>
    <lineage>
        <taxon>Eukaryota</taxon>
        <taxon>Fungi</taxon>
        <taxon>Dikarya</taxon>
        <taxon>Ascomycota</taxon>
        <taxon>Pezizomycotina</taxon>
        <taxon>Eurotiomycetes</taxon>
        <taxon>Eurotiomycetidae</taxon>
        <taxon>Eurotiales</taxon>
        <taxon>Aspergillaceae</taxon>
        <taxon>Penicillium</taxon>
    </lineage>
</organism>
<protein>
    <submittedName>
        <fullName evidence="1">Uncharacterized protein</fullName>
    </submittedName>
</protein>
<gene>
    <name evidence="1" type="ORF">NUU61_001056</name>
</gene>
<dbReference type="GeneID" id="81390806"/>
<proteinExistence type="predicted"/>
<keyword evidence="2" id="KW-1185">Reference proteome</keyword>
<dbReference type="Proteomes" id="UP001141434">
    <property type="component" value="Unassembled WGS sequence"/>
</dbReference>
<dbReference type="EMBL" id="JAPMSZ010000001">
    <property type="protein sequence ID" value="KAJ5115297.1"/>
    <property type="molecule type" value="Genomic_DNA"/>
</dbReference>
<reference evidence="1" key="1">
    <citation type="submission" date="2022-11" db="EMBL/GenBank/DDBJ databases">
        <authorList>
            <person name="Petersen C."/>
        </authorList>
    </citation>
    <scope>NUCLEOTIDE SEQUENCE</scope>
    <source>
        <strain evidence="1">IBT 34128</strain>
    </source>
</reference>